<dbReference type="EMBL" id="CP021983">
    <property type="protein sequence ID" value="ASC72516.1"/>
    <property type="molecule type" value="Genomic_DNA"/>
</dbReference>
<evidence type="ECO:0000313" key="1">
    <source>
        <dbReference type="EMBL" id="ASC72516.1"/>
    </source>
</evidence>
<dbReference type="AlphaFoldDB" id="A0A1V8NDW3"/>
<evidence type="ECO:0008006" key="3">
    <source>
        <dbReference type="Google" id="ProtNLM"/>
    </source>
</evidence>
<dbReference type="Proteomes" id="UP000191901">
    <property type="component" value="Chromosome"/>
</dbReference>
<accession>A0A1V8NDW3</accession>
<dbReference type="OrthoDB" id="494984at2"/>
<dbReference type="RefSeq" id="WP_080806718.1">
    <property type="nucleotide sequence ID" value="NZ_CP021983.2"/>
</dbReference>
<name>A0A1V8NDW3_9CYAN</name>
<protein>
    <recommendedName>
        <fullName evidence="3">Uracil-DNA glycosylase-like domain-containing protein</fullName>
    </recommendedName>
</protein>
<gene>
    <name evidence="1" type="ORF">XM38_034740</name>
</gene>
<dbReference type="SUPFAM" id="SSF52141">
    <property type="entry name" value="Uracil-DNA glycosylase-like"/>
    <property type="match status" value="1"/>
</dbReference>
<organism evidence="1 2">
    <name type="scientific">Halomicronema hongdechloris C2206</name>
    <dbReference type="NCBI Taxonomy" id="1641165"/>
    <lineage>
        <taxon>Bacteria</taxon>
        <taxon>Bacillati</taxon>
        <taxon>Cyanobacteriota</taxon>
        <taxon>Cyanophyceae</taxon>
        <taxon>Nodosilineales</taxon>
        <taxon>Nodosilineaceae</taxon>
        <taxon>Halomicronema</taxon>
    </lineage>
</organism>
<keyword evidence="2" id="KW-1185">Reference proteome</keyword>
<evidence type="ECO:0000313" key="2">
    <source>
        <dbReference type="Proteomes" id="UP000191901"/>
    </source>
</evidence>
<dbReference type="InterPro" id="IPR036895">
    <property type="entry name" value="Uracil-DNA_glycosylase-like_sf"/>
</dbReference>
<dbReference type="KEGG" id="hhg:XM38_034740"/>
<reference evidence="1 2" key="1">
    <citation type="journal article" date="2016" name="Biochim. Biophys. Acta">
        <title>Characterization of red-shifted phycobilisomes isolated from the chlorophyll f-containing cyanobacterium Halomicronema hongdechloris.</title>
        <authorList>
            <person name="Li Y."/>
            <person name="Lin Y."/>
            <person name="Garvey C.J."/>
            <person name="Birch D."/>
            <person name="Corkery R.W."/>
            <person name="Loughlin P.C."/>
            <person name="Scheer H."/>
            <person name="Willows R.D."/>
            <person name="Chen M."/>
        </authorList>
    </citation>
    <scope>NUCLEOTIDE SEQUENCE [LARGE SCALE GENOMIC DNA]</scope>
    <source>
        <strain evidence="1 2">C2206</strain>
    </source>
</reference>
<sequence>MASQVAENLLFSQFSSKGFEVISDILSSLFTISKTELTELYTRLNDDFDNDHPSPIFVDRAFFTSMDEGFRAIYAQSPVIAVDLPSILELDNGDINKPTVVILGQDPKNDHDFENIIVGTPYALHSKECRIKHTKRYFEMVFVLLSLGYRVYLTDIFKVWVCDPTSPYSRCKLPRIDQERFFRILELEFQAVKPVALITWGNEAANSLSAVNIEVPHLRFLHPGRAANGAWKRLIGKSPTDANKLEYWRTRIFESLSGLGAIES</sequence>
<proteinExistence type="predicted"/>